<evidence type="ECO:0000256" key="1">
    <source>
        <dbReference type="ARBA" id="ARBA00022659"/>
    </source>
</evidence>
<evidence type="ECO:0000259" key="8">
    <source>
        <dbReference type="PROSITE" id="PS50923"/>
    </source>
</evidence>
<keyword evidence="2" id="KW-0732">Signal</keyword>
<protein>
    <submittedName>
        <fullName evidence="9">Membrane-bound complement regulatory protein</fullName>
    </submittedName>
</protein>
<dbReference type="PANTHER" id="PTHR19325:SF573">
    <property type="entry name" value="MEMBRANE COFACTOR PROTEIN"/>
    <property type="match status" value="1"/>
</dbReference>
<dbReference type="SMART" id="SM00032">
    <property type="entry name" value="CCP"/>
    <property type="match status" value="7"/>
</dbReference>
<comment type="caution">
    <text evidence="9">The sequence shown here is derived from an EMBL/GenBank/DDBJ whole genome shotgun (WGS) entry which is preliminary data.</text>
</comment>
<feature type="domain" description="Sushi" evidence="8">
    <location>
        <begin position="343"/>
        <end position="407"/>
    </location>
</feature>
<sequence length="520" mass="56794">MTATSVSSKLTKTLEHKFVFVSLCYDTQIKRSQCSKPHFEGNVVLSDKDISTNDFPDGSQVTFMCIRGYVPVVTGTSKLVTCNGNKWTELALSCTRKSCGSLPEFPNGRYIIPNGILFGDSVTGVCDKGYMSMSFGTNQRTCRAEGWDGRAPECEAVTCPSPRVIDNGRFDGQEDTDRQYEYEDGVSYRCNSGFYLIGSAVLRCSDDGAFQPEPPKCIVVSCLAPNVPNGYRAGGKAPPYTLNNFIDYKCSNGYDMIGEYSIRCTANGWSPEPPRCIGYCEPPVFEGHVTISKASDLNQKYHEGTSVTFECKSGYKPVDSEASNTAICEGKRWTALKLTCKGEYCEPPAFGGPFTISKPFDSMTKFLDGSSVTFECKSGYEPVDSEASKLVTCVDTKWTDLQLTCKGYCGPPVFEGHVIAKQLNSINKFLDGSHLEFECKSGYKPVDSKASKLVTCKDTKWTDLQLTCTDSDSNSTPSSGLSPGAIFGIVSLFVAVVVIPAVIVFFIKKNKSDKNPSRSP</sequence>
<feature type="domain" description="Sushi" evidence="8">
    <location>
        <begin position="32"/>
        <end position="96"/>
    </location>
</feature>
<name>A0A9W7WBN8_TRIRA</name>
<dbReference type="InterPro" id="IPR050350">
    <property type="entry name" value="Compl-Cell_Adhes-Reg"/>
</dbReference>
<accession>A0A9W7WBN8</accession>
<feature type="domain" description="Sushi" evidence="8">
    <location>
        <begin position="97"/>
        <end position="156"/>
    </location>
</feature>
<dbReference type="PROSITE" id="PS50923">
    <property type="entry name" value="SUSHI"/>
    <property type="match status" value="5"/>
</dbReference>
<dbReference type="InterPro" id="IPR035976">
    <property type="entry name" value="Sushi/SCR/CCP_sf"/>
</dbReference>
<gene>
    <name evidence="9" type="ORF">IRJ41_014815</name>
</gene>
<feature type="disulfide bond" evidence="6">
    <location>
        <begin position="190"/>
        <end position="217"/>
    </location>
</feature>
<dbReference type="SUPFAM" id="SSF57535">
    <property type="entry name" value="Complement control module/SCR domain"/>
    <property type="match status" value="7"/>
</dbReference>
<dbReference type="InterPro" id="IPR000436">
    <property type="entry name" value="Sushi_SCR_CCP_dom"/>
</dbReference>
<keyword evidence="7" id="KW-0472">Membrane</keyword>
<feature type="transmembrane region" description="Helical" evidence="7">
    <location>
        <begin position="485"/>
        <end position="507"/>
    </location>
</feature>
<feature type="domain" description="Sushi" evidence="8">
    <location>
        <begin position="220"/>
        <end position="278"/>
    </location>
</feature>
<dbReference type="Gene3D" id="2.10.70.10">
    <property type="entry name" value="Complement Module, domain 1"/>
    <property type="match status" value="7"/>
</dbReference>
<keyword evidence="5" id="KW-0325">Glycoprotein</keyword>
<comment type="caution">
    <text evidence="6">Lacks conserved residue(s) required for the propagation of feature annotation.</text>
</comment>
<evidence type="ECO:0000313" key="9">
    <source>
        <dbReference type="EMBL" id="KAI7794176.1"/>
    </source>
</evidence>
<evidence type="ECO:0000256" key="3">
    <source>
        <dbReference type="ARBA" id="ARBA00022737"/>
    </source>
</evidence>
<dbReference type="PANTHER" id="PTHR19325">
    <property type="entry name" value="COMPLEMENT COMPONENT-RELATED SUSHI DOMAIN-CONTAINING"/>
    <property type="match status" value="1"/>
</dbReference>
<keyword evidence="1 6" id="KW-0768">Sushi</keyword>
<dbReference type="AlphaFoldDB" id="A0A9W7WBN8"/>
<evidence type="ECO:0000256" key="5">
    <source>
        <dbReference type="ARBA" id="ARBA00023180"/>
    </source>
</evidence>
<keyword evidence="10" id="KW-1185">Reference proteome</keyword>
<organism evidence="9 10">
    <name type="scientific">Triplophysa rosa</name>
    <name type="common">Cave loach</name>
    <dbReference type="NCBI Taxonomy" id="992332"/>
    <lineage>
        <taxon>Eukaryota</taxon>
        <taxon>Metazoa</taxon>
        <taxon>Chordata</taxon>
        <taxon>Craniata</taxon>
        <taxon>Vertebrata</taxon>
        <taxon>Euteleostomi</taxon>
        <taxon>Actinopterygii</taxon>
        <taxon>Neopterygii</taxon>
        <taxon>Teleostei</taxon>
        <taxon>Ostariophysi</taxon>
        <taxon>Cypriniformes</taxon>
        <taxon>Nemacheilidae</taxon>
        <taxon>Triplophysa</taxon>
    </lineage>
</organism>
<dbReference type="EMBL" id="JAFHDT010000021">
    <property type="protein sequence ID" value="KAI7794176.1"/>
    <property type="molecule type" value="Genomic_DNA"/>
</dbReference>
<feature type="disulfide bond" evidence="6">
    <location>
        <begin position="99"/>
        <end position="142"/>
    </location>
</feature>
<evidence type="ECO:0000313" key="10">
    <source>
        <dbReference type="Proteomes" id="UP001059041"/>
    </source>
</evidence>
<evidence type="ECO:0000256" key="7">
    <source>
        <dbReference type="SAM" id="Phobius"/>
    </source>
</evidence>
<keyword evidence="4 6" id="KW-1015">Disulfide bond</keyword>
<keyword evidence="7" id="KW-0812">Transmembrane</keyword>
<dbReference type="FunFam" id="2.10.70.10:FF:000014">
    <property type="entry name" value="Membrane cofactor protein"/>
    <property type="match status" value="1"/>
</dbReference>
<feature type="domain" description="Sushi" evidence="8">
    <location>
        <begin position="157"/>
        <end position="219"/>
    </location>
</feature>
<evidence type="ECO:0000256" key="6">
    <source>
        <dbReference type="PROSITE-ProRule" id="PRU00302"/>
    </source>
</evidence>
<keyword evidence="7" id="KW-1133">Transmembrane helix</keyword>
<dbReference type="Proteomes" id="UP001059041">
    <property type="component" value="Linkage Group LG21"/>
</dbReference>
<dbReference type="CDD" id="cd00033">
    <property type="entry name" value="CCP"/>
    <property type="match status" value="6"/>
</dbReference>
<reference evidence="9" key="1">
    <citation type="submission" date="2021-02" db="EMBL/GenBank/DDBJ databases">
        <title>Comparative genomics reveals that relaxation of natural selection precedes convergent phenotypic evolution of cavefish.</title>
        <authorList>
            <person name="Peng Z."/>
        </authorList>
    </citation>
    <scope>NUCLEOTIDE SEQUENCE</scope>
    <source>
        <tissue evidence="9">Muscle</tissue>
    </source>
</reference>
<keyword evidence="3" id="KW-0677">Repeat</keyword>
<proteinExistence type="predicted"/>
<evidence type="ECO:0000256" key="4">
    <source>
        <dbReference type="ARBA" id="ARBA00023157"/>
    </source>
</evidence>
<dbReference type="Pfam" id="PF00084">
    <property type="entry name" value="Sushi"/>
    <property type="match status" value="7"/>
</dbReference>
<evidence type="ECO:0000256" key="2">
    <source>
        <dbReference type="ARBA" id="ARBA00022729"/>
    </source>
</evidence>